<evidence type="ECO:0000313" key="3">
    <source>
        <dbReference type="EMBL" id="KAJ8426070.1"/>
    </source>
</evidence>
<dbReference type="AlphaFoldDB" id="A0A9Q1GT04"/>
<organism evidence="3 4">
    <name type="scientific">Carnegiea gigantea</name>
    <dbReference type="NCBI Taxonomy" id="171969"/>
    <lineage>
        <taxon>Eukaryota</taxon>
        <taxon>Viridiplantae</taxon>
        <taxon>Streptophyta</taxon>
        <taxon>Embryophyta</taxon>
        <taxon>Tracheophyta</taxon>
        <taxon>Spermatophyta</taxon>
        <taxon>Magnoliopsida</taxon>
        <taxon>eudicotyledons</taxon>
        <taxon>Gunneridae</taxon>
        <taxon>Pentapetalae</taxon>
        <taxon>Caryophyllales</taxon>
        <taxon>Cactineae</taxon>
        <taxon>Cactaceae</taxon>
        <taxon>Cactoideae</taxon>
        <taxon>Echinocereeae</taxon>
        <taxon>Carnegiea</taxon>
    </lineage>
</organism>
<dbReference type="InterPro" id="IPR019129">
    <property type="entry name" value="Folate-sensitive_fs_Fra10Ac1"/>
</dbReference>
<reference evidence="3" key="1">
    <citation type="submission" date="2022-04" db="EMBL/GenBank/DDBJ databases">
        <title>Carnegiea gigantea Genome sequencing and assembly v2.</title>
        <authorList>
            <person name="Copetti D."/>
            <person name="Sanderson M.J."/>
            <person name="Burquez A."/>
            <person name="Wojciechowski M.F."/>
        </authorList>
    </citation>
    <scope>NUCLEOTIDE SEQUENCE</scope>
    <source>
        <strain evidence="3">SGP5-SGP5p</strain>
        <tissue evidence="3">Aerial part</tissue>
    </source>
</reference>
<dbReference type="OrthoDB" id="197967at2759"/>
<feature type="transmembrane region" description="Helical" evidence="2">
    <location>
        <begin position="20"/>
        <end position="39"/>
    </location>
</feature>
<evidence type="ECO:0000313" key="4">
    <source>
        <dbReference type="Proteomes" id="UP001153076"/>
    </source>
</evidence>
<keyword evidence="2" id="KW-0812">Transmembrane</keyword>
<feature type="region of interest" description="Disordered" evidence="1">
    <location>
        <begin position="255"/>
        <end position="311"/>
    </location>
</feature>
<proteinExistence type="predicted"/>
<accession>A0A9Q1GT04</accession>
<gene>
    <name evidence="3" type="ORF">Cgig2_011287</name>
</gene>
<evidence type="ECO:0000256" key="2">
    <source>
        <dbReference type="SAM" id="Phobius"/>
    </source>
</evidence>
<sequence length="311" mass="36889">MAAYVFASPSLAIGYLYWWWWLYCWPLISAFSFAVKYYGKEKPCGEQLPVKTDQDALREGYRFIRTEEDDMDASWEQRLVKRYYDKLFKEYPCLYKKCLILHSRYVKIQEWQVYSLQGIRAVFACLKSLVFDEGICSPVIRQPGVWDMPSIYWLEVENRGGSHFWKRHNFGGGRRKIRKTRSLNSIPGILTDDVLSALCVASNCYQALRIQSTSLILRQEKTSKHLSNWLPVKGAKILATVTLRCAEKLHYRRNRQKEQLESKEEDEHKRKREVRRGNYETDDEYKNTNYDVRHKSKIAERGEKGHSKMRR</sequence>
<keyword evidence="4" id="KW-1185">Reference proteome</keyword>
<dbReference type="Pfam" id="PF09725">
    <property type="entry name" value="Fra10Ac1"/>
    <property type="match status" value="1"/>
</dbReference>
<feature type="compositionally biased region" description="Basic and acidic residues" evidence="1">
    <location>
        <begin position="256"/>
        <end position="268"/>
    </location>
</feature>
<dbReference type="Proteomes" id="UP001153076">
    <property type="component" value="Unassembled WGS sequence"/>
</dbReference>
<protein>
    <submittedName>
        <fullName evidence="3">Uncharacterized protein</fullName>
    </submittedName>
</protein>
<name>A0A9Q1GT04_9CARY</name>
<dbReference type="EMBL" id="JAKOGI010001355">
    <property type="protein sequence ID" value="KAJ8426070.1"/>
    <property type="molecule type" value="Genomic_DNA"/>
</dbReference>
<feature type="compositionally biased region" description="Basic and acidic residues" evidence="1">
    <location>
        <begin position="291"/>
        <end position="311"/>
    </location>
</feature>
<evidence type="ECO:0000256" key="1">
    <source>
        <dbReference type="SAM" id="MobiDB-lite"/>
    </source>
</evidence>
<comment type="caution">
    <text evidence="3">The sequence shown here is derived from an EMBL/GenBank/DDBJ whole genome shotgun (WGS) entry which is preliminary data.</text>
</comment>
<keyword evidence="2" id="KW-0472">Membrane</keyword>
<keyword evidence="2" id="KW-1133">Transmembrane helix</keyword>